<dbReference type="InterPro" id="IPR051395">
    <property type="entry name" value="Cytochrome_c_Peroxidase/MauG"/>
</dbReference>
<evidence type="ECO:0000256" key="13">
    <source>
        <dbReference type="PIRSR" id="PIRSR000294-1"/>
    </source>
</evidence>
<sequence>MKAIQPTRGRLLAAAAALLVAGNAAAYDWQALPEKPPSPKHNPTTEAKVELGKKLYFDPRYSASGTVSCNTCHNLMEGSDDGRPTSMGVFGRTGPRNAPPVWNAAFMSTQFWDGRAKNLEEQAKGPITAGVEMGMGSMDMAVERVISIDGYRELFAKAFPGDSNPTTVDNFVKAVAAFERTLITPNSPYDQYVKGDKSALSDQQVRGMKTFNEVGCTSCHSGPAFNGPQMNMPEGQGFYQKFPTFTDNEYVKKYNLMADKGRARGTGKESDLHMYKVPTLRNVTLTAPYFHNGQVETLPEAVRVMGKVQLNKDLSKQQVTDIVAFLNGLTGEFPEITMPRLPSNPGETVVEVSGDAESVSAH</sequence>
<comment type="function">
    <text evidence="11">Involved in methylamine metabolism. Essential for the maturation of the beta subunit of MADH, presumably via a step in the biosynthesis of tryptophan tryptophylquinone (TTQ), the cofactor of MADH.</text>
</comment>
<dbReference type="GO" id="GO:0042597">
    <property type="term" value="C:periplasmic space"/>
    <property type="evidence" value="ECO:0007669"/>
    <property type="project" value="UniProtKB-SubCell"/>
</dbReference>
<feature type="binding site" description="axial binding residue" evidence="14">
    <location>
        <position position="220"/>
    </location>
    <ligand>
        <name>heme c</name>
        <dbReference type="ChEBI" id="CHEBI:61717"/>
        <label>2</label>
    </ligand>
    <ligandPart>
        <name>Fe</name>
        <dbReference type="ChEBI" id="CHEBI:18248"/>
    </ligandPart>
</feature>
<keyword evidence="6 16" id="KW-0732">Signal</keyword>
<gene>
    <name evidence="18" type="ORF">DFO68_102131</name>
</gene>
<name>A0A4V3C1R5_9GAMM</name>
<dbReference type="GO" id="GO:0004130">
    <property type="term" value="F:cytochrome-c peroxidase activity"/>
    <property type="evidence" value="ECO:0007669"/>
    <property type="project" value="TreeGrafter"/>
</dbReference>
<dbReference type="SUPFAM" id="SSF46626">
    <property type="entry name" value="Cytochrome c"/>
    <property type="match status" value="2"/>
</dbReference>
<keyword evidence="8" id="KW-0249">Electron transport</keyword>
<evidence type="ECO:0000256" key="14">
    <source>
        <dbReference type="PIRSR" id="PIRSR000294-2"/>
    </source>
</evidence>
<dbReference type="RefSeq" id="WP_133481737.1">
    <property type="nucleotide sequence ID" value="NZ_SNWH01000002.1"/>
</dbReference>
<proteinExistence type="predicted"/>
<comment type="cofactor">
    <cofactor evidence="13">
        <name>heme</name>
        <dbReference type="ChEBI" id="CHEBI:30413"/>
    </cofactor>
    <text evidence="13">Binds 2 heme groups.</text>
</comment>
<accession>A0A4V3C1R5</accession>
<feature type="binding site" description="covalent" evidence="13">
    <location>
        <position position="72"/>
    </location>
    <ligand>
        <name>heme c</name>
        <dbReference type="ChEBI" id="CHEBI:61717"/>
        <label>1</label>
    </ligand>
</feature>
<dbReference type="InterPro" id="IPR036909">
    <property type="entry name" value="Cyt_c-like_dom_sf"/>
</dbReference>
<dbReference type="InterPro" id="IPR004852">
    <property type="entry name" value="Di-haem_cyt_c_peroxidsae"/>
</dbReference>
<organism evidence="18 19">
    <name type="scientific">Halomonas ventosae</name>
    <dbReference type="NCBI Taxonomy" id="229007"/>
    <lineage>
        <taxon>Bacteria</taxon>
        <taxon>Pseudomonadati</taxon>
        <taxon>Pseudomonadota</taxon>
        <taxon>Gammaproteobacteria</taxon>
        <taxon>Oceanospirillales</taxon>
        <taxon>Halomonadaceae</taxon>
        <taxon>Halomonas</taxon>
    </lineage>
</organism>
<evidence type="ECO:0000256" key="11">
    <source>
        <dbReference type="ARBA" id="ARBA00058991"/>
    </source>
</evidence>
<keyword evidence="4 13" id="KW-0349">Heme</keyword>
<evidence type="ECO:0000256" key="3">
    <source>
        <dbReference type="ARBA" id="ARBA00022448"/>
    </source>
</evidence>
<evidence type="ECO:0000256" key="16">
    <source>
        <dbReference type="SAM" id="SignalP"/>
    </source>
</evidence>
<keyword evidence="3" id="KW-0813">Transport</keyword>
<feature type="domain" description="Cytochrome c" evidence="17">
    <location>
        <begin position="202"/>
        <end position="330"/>
    </location>
</feature>
<evidence type="ECO:0000259" key="17">
    <source>
        <dbReference type="PROSITE" id="PS51007"/>
    </source>
</evidence>
<dbReference type="InterPro" id="IPR026259">
    <property type="entry name" value="MauG/Cytc_peroxidase"/>
</dbReference>
<dbReference type="OrthoDB" id="9805202at2"/>
<feature type="signal peptide" evidence="16">
    <location>
        <begin position="1"/>
        <end position="26"/>
    </location>
</feature>
<feature type="binding site" description="covalent" evidence="13">
    <location>
        <position position="219"/>
    </location>
    <ligand>
        <name>heme c</name>
        <dbReference type="ChEBI" id="CHEBI:61717"/>
        <label>2</label>
    </ligand>
</feature>
<feature type="binding site" description="axial binding residue" evidence="14">
    <location>
        <position position="305"/>
    </location>
    <ligand>
        <name>heme c</name>
        <dbReference type="ChEBI" id="CHEBI:61717"/>
        <label>2</label>
    </ligand>
    <ligandPart>
        <name>Fe</name>
        <dbReference type="ChEBI" id="CHEBI:18248"/>
    </ligandPart>
</feature>
<evidence type="ECO:0000313" key="18">
    <source>
        <dbReference type="EMBL" id="TDO15299.1"/>
    </source>
</evidence>
<evidence type="ECO:0000313" key="19">
    <source>
        <dbReference type="Proteomes" id="UP000295150"/>
    </source>
</evidence>
<evidence type="ECO:0000256" key="7">
    <source>
        <dbReference type="ARBA" id="ARBA00022764"/>
    </source>
</evidence>
<evidence type="ECO:0000256" key="2">
    <source>
        <dbReference type="ARBA" id="ARBA00004856"/>
    </source>
</evidence>
<dbReference type="GO" id="GO:0020037">
    <property type="term" value="F:heme binding"/>
    <property type="evidence" value="ECO:0007669"/>
    <property type="project" value="InterPro"/>
</dbReference>
<comment type="pathway">
    <text evidence="2">One-carbon metabolism; methylamine degradation.</text>
</comment>
<evidence type="ECO:0000256" key="5">
    <source>
        <dbReference type="ARBA" id="ARBA00022723"/>
    </source>
</evidence>
<dbReference type="PROSITE" id="PS51007">
    <property type="entry name" value="CYTC"/>
    <property type="match status" value="2"/>
</dbReference>
<comment type="PTM">
    <text evidence="13">Binds 2 heme groups per subunit.</text>
</comment>
<feature type="chain" id="PRO_5020344227" description="Methylamine utilization protein MauG" evidence="16">
    <location>
        <begin position="27"/>
        <end position="362"/>
    </location>
</feature>
<keyword evidence="19" id="KW-1185">Reference proteome</keyword>
<dbReference type="Pfam" id="PF03150">
    <property type="entry name" value="CCP_MauG"/>
    <property type="match status" value="1"/>
</dbReference>
<dbReference type="FunFam" id="1.10.760.10:FF:000019">
    <property type="entry name" value="Di-heme cytochrome C peroxidase"/>
    <property type="match status" value="1"/>
</dbReference>
<feature type="domain" description="Cytochrome c" evidence="17">
    <location>
        <begin position="47"/>
        <end position="179"/>
    </location>
</feature>
<feature type="binding site" description="axial binding residue" evidence="14">
    <location>
        <position position="73"/>
    </location>
    <ligand>
        <name>heme c</name>
        <dbReference type="ChEBI" id="CHEBI:61717"/>
        <label>1</label>
    </ligand>
    <ligandPart>
        <name>Fe</name>
        <dbReference type="ChEBI" id="CHEBI:18248"/>
    </ligandPart>
</feature>
<keyword evidence="18" id="KW-0575">Peroxidase</keyword>
<feature type="binding site" description="covalent" evidence="13">
    <location>
        <position position="216"/>
    </location>
    <ligand>
        <name>heme c</name>
        <dbReference type="ChEBI" id="CHEBI:61717"/>
        <label>2</label>
    </ligand>
</feature>
<evidence type="ECO:0000256" key="12">
    <source>
        <dbReference type="ARBA" id="ARBA00073576"/>
    </source>
</evidence>
<keyword evidence="10 14" id="KW-0408">Iron</keyword>
<evidence type="ECO:0000256" key="15">
    <source>
        <dbReference type="SAM" id="MobiDB-lite"/>
    </source>
</evidence>
<dbReference type="PANTHER" id="PTHR30600">
    <property type="entry name" value="CYTOCHROME C PEROXIDASE-RELATED"/>
    <property type="match status" value="1"/>
</dbReference>
<keyword evidence="5 14" id="KW-0479">Metal-binding</keyword>
<dbReference type="PIRSF" id="PIRSF000294">
    <property type="entry name" value="Cytochrome-c_peroxidase"/>
    <property type="match status" value="1"/>
</dbReference>
<dbReference type="EMBL" id="SNWH01000002">
    <property type="protein sequence ID" value="TDO15299.1"/>
    <property type="molecule type" value="Genomic_DNA"/>
</dbReference>
<dbReference type="Proteomes" id="UP000295150">
    <property type="component" value="Unassembled WGS sequence"/>
</dbReference>
<dbReference type="InterPro" id="IPR009056">
    <property type="entry name" value="Cyt_c-like_dom"/>
</dbReference>
<evidence type="ECO:0000256" key="10">
    <source>
        <dbReference type="ARBA" id="ARBA00023004"/>
    </source>
</evidence>
<feature type="region of interest" description="Disordered" evidence="15">
    <location>
        <begin position="342"/>
        <end position="362"/>
    </location>
</feature>
<keyword evidence="9" id="KW-0560">Oxidoreductase</keyword>
<keyword evidence="7" id="KW-0574">Periplasm</keyword>
<evidence type="ECO:0000256" key="1">
    <source>
        <dbReference type="ARBA" id="ARBA00004418"/>
    </source>
</evidence>
<dbReference type="GO" id="GO:0046872">
    <property type="term" value="F:metal ion binding"/>
    <property type="evidence" value="ECO:0007669"/>
    <property type="project" value="UniProtKB-KW"/>
</dbReference>
<dbReference type="PANTHER" id="PTHR30600:SF7">
    <property type="entry name" value="CYTOCHROME C PEROXIDASE-RELATED"/>
    <property type="match status" value="1"/>
</dbReference>
<comment type="subcellular location">
    <subcellularLocation>
        <location evidence="1">Periplasm</location>
    </subcellularLocation>
</comment>
<feature type="binding site" description="covalent" evidence="13">
    <location>
        <position position="69"/>
    </location>
    <ligand>
        <name>heme c</name>
        <dbReference type="ChEBI" id="CHEBI:61717"/>
        <label>1</label>
    </ligand>
</feature>
<dbReference type="GO" id="GO:0009055">
    <property type="term" value="F:electron transfer activity"/>
    <property type="evidence" value="ECO:0007669"/>
    <property type="project" value="InterPro"/>
</dbReference>
<dbReference type="Gene3D" id="1.10.760.10">
    <property type="entry name" value="Cytochrome c-like domain"/>
    <property type="match status" value="2"/>
</dbReference>
<dbReference type="AlphaFoldDB" id="A0A4V3C1R5"/>
<reference evidence="18 19" key="1">
    <citation type="submission" date="2019-03" db="EMBL/GenBank/DDBJ databases">
        <title>Freshwater and sediment microbial communities from various areas in North America, analyzing microbe dynamics in response to fracking.</title>
        <authorList>
            <person name="Lamendella R."/>
        </authorList>
    </citation>
    <scope>NUCLEOTIDE SEQUENCE [LARGE SCALE GENOMIC DNA]</scope>
    <source>
        <strain evidence="18 19">1_TX</strain>
    </source>
</reference>
<evidence type="ECO:0000256" key="6">
    <source>
        <dbReference type="ARBA" id="ARBA00022729"/>
    </source>
</evidence>
<evidence type="ECO:0000256" key="8">
    <source>
        <dbReference type="ARBA" id="ARBA00022982"/>
    </source>
</evidence>
<evidence type="ECO:0000256" key="9">
    <source>
        <dbReference type="ARBA" id="ARBA00023002"/>
    </source>
</evidence>
<comment type="caution">
    <text evidence="18">The sequence shown here is derived from an EMBL/GenBank/DDBJ whole genome shotgun (WGS) entry which is preliminary data.</text>
</comment>
<protein>
    <recommendedName>
        <fullName evidence="12">Methylamine utilization protein MauG</fullName>
    </recommendedName>
</protein>
<evidence type="ECO:0000256" key="4">
    <source>
        <dbReference type="ARBA" id="ARBA00022617"/>
    </source>
</evidence>